<dbReference type="AlphaFoldDB" id="A0A8X6GNM2"/>
<protein>
    <submittedName>
        <fullName evidence="1">Uncharacterized protein</fullName>
    </submittedName>
</protein>
<organism evidence="1 2">
    <name type="scientific">Trichonephila clavata</name>
    <name type="common">Joro spider</name>
    <name type="synonym">Nephila clavata</name>
    <dbReference type="NCBI Taxonomy" id="2740835"/>
    <lineage>
        <taxon>Eukaryota</taxon>
        <taxon>Metazoa</taxon>
        <taxon>Ecdysozoa</taxon>
        <taxon>Arthropoda</taxon>
        <taxon>Chelicerata</taxon>
        <taxon>Arachnida</taxon>
        <taxon>Araneae</taxon>
        <taxon>Araneomorphae</taxon>
        <taxon>Entelegynae</taxon>
        <taxon>Araneoidea</taxon>
        <taxon>Nephilidae</taxon>
        <taxon>Trichonephila</taxon>
    </lineage>
</organism>
<gene>
    <name evidence="1" type="ORF">TNCT_559791</name>
</gene>
<reference evidence="1" key="1">
    <citation type="submission" date="2020-07" db="EMBL/GenBank/DDBJ databases">
        <title>Multicomponent nature underlies the extraordinary mechanical properties of spider dragline silk.</title>
        <authorList>
            <person name="Kono N."/>
            <person name="Nakamura H."/>
            <person name="Mori M."/>
            <person name="Yoshida Y."/>
            <person name="Ohtoshi R."/>
            <person name="Malay A.D."/>
            <person name="Moran D.A.P."/>
            <person name="Tomita M."/>
            <person name="Numata K."/>
            <person name="Arakawa K."/>
        </authorList>
    </citation>
    <scope>NUCLEOTIDE SEQUENCE</scope>
</reference>
<keyword evidence="2" id="KW-1185">Reference proteome</keyword>
<name>A0A8X6GNM2_TRICU</name>
<evidence type="ECO:0000313" key="2">
    <source>
        <dbReference type="Proteomes" id="UP000887116"/>
    </source>
</evidence>
<comment type="caution">
    <text evidence="1">The sequence shown here is derived from an EMBL/GenBank/DDBJ whole genome shotgun (WGS) entry which is preliminary data.</text>
</comment>
<sequence>MRDRRFGISSGRFRLDDSKDQRDLLNTVFTSGTVLNSTRNSRNTRHRRRIENRYCGGHENRHMQFPFLAPKILAL</sequence>
<proteinExistence type="predicted"/>
<dbReference type="EMBL" id="BMAO01036145">
    <property type="protein sequence ID" value="GFR08251.1"/>
    <property type="molecule type" value="Genomic_DNA"/>
</dbReference>
<evidence type="ECO:0000313" key="1">
    <source>
        <dbReference type="EMBL" id="GFR08251.1"/>
    </source>
</evidence>
<accession>A0A8X6GNM2</accession>
<dbReference type="Proteomes" id="UP000887116">
    <property type="component" value="Unassembled WGS sequence"/>
</dbReference>